<evidence type="ECO:0000313" key="1">
    <source>
        <dbReference type="EMBL" id="CAG8678753.1"/>
    </source>
</evidence>
<name>A0ACA9NWG5_9GLOM</name>
<sequence length="108" mass="12573">MANIVKSVFKELDEEILLDDDNVELSNSSKDLYSDEPNLNLKISNIIDLQSTVFMYAHSRASFEDLDRDKSDNNDMQEDGESEYNIDEIVFFVESEYLFDEQVFLTLL</sequence>
<evidence type="ECO:0000313" key="2">
    <source>
        <dbReference type="Proteomes" id="UP000789702"/>
    </source>
</evidence>
<comment type="caution">
    <text evidence="1">The sequence shown here is derived from an EMBL/GenBank/DDBJ whole genome shotgun (WGS) entry which is preliminary data.</text>
</comment>
<feature type="non-terminal residue" evidence="1">
    <location>
        <position position="108"/>
    </location>
</feature>
<gene>
    <name evidence="1" type="ORF">DHETER_LOCUS10532</name>
</gene>
<protein>
    <submittedName>
        <fullName evidence="1">12489_t:CDS:1</fullName>
    </submittedName>
</protein>
<proteinExistence type="predicted"/>
<organism evidence="1 2">
    <name type="scientific">Dentiscutata heterogama</name>
    <dbReference type="NCBI Taxonomy" id="1316150"/>
    <lineage>
        <taxon>Eukaryota</taxon>
        <taxon>Fungi</taxon>
        <taxon>Fungi incertae sedis</taxon>
        <taxon>Mucoromycota</taxon>
        <taxon>Glomeromycotina</taxon>
        <taxon>Glomeromycetes</taxon>
        <taxon>Diversisporales</taxon>
        <taxon>Gigasporaceae</taxon>
        <taxon>Dentiscutata</taxon>
    </lineage>
</organism>
<reference evidence="1" key="1">
    <citation type="submission" date="2021-06" db="EMBL/GenBank/DDBJ databases">
        <authorList>
            <person name="Kallberg Y."/>
            <person name="Tangrot J."/>
            <person name="Rosling A."/>
        </authorList>
    </citation>
    <scope>NUCLEOTIDE SEQUENCE</scope>
    <source>
        <strain evidence="1">IL203A</strain>
    </source>
</reference>
<accession>A0ACA9NWG5</accession>
<keyword evidence="2" id="KW-1185">Reference proteome</keyword>
<dbReference type="Proteomes" id="UP000789702">
    <property type="component" value="Unassembled WGS sequence"/>
</dbReference>
<dbReference type="EMBL" id="CAJVPU010020896">
    <property type="protein sequence ID" value="CAG8678753.1"/>
    <property type="molecule type" value="Genomic_DNA"/>
</dbReference>